<organism evidence="3 4">
    <name type="scientific">Rhodonia placenta</name>
    <dbReference type="NCBI Taxonomy" id="104341"/>
    <lineage>
        <taxon>Eukaryota</taxon>
        <taxon>Fungi</taxon>
        <taxon>Dikarya</taxon>
        <taxon>Basidiomycota</taxon>
        <taxon>Agaricomycotina</taxon>
        <taxon>Agaricomycetes</taxon>
        <taxon>Polyporales</taxon>
        <taxon>Adustoporiaceae</taxon>
        <taxon>Rhodonia</taxon>
    </lineage>
</organism>
<dbReference type="Gene3D" id="1.20.5.170">
    <property type="match status" value="1"/>
</dbReference>
<feature type="region of interest" description="Disordered" evidence="1">
    <location>
        <begin position="1"/>
        <end position="40"/>
    </location>
</feature>
<dbReference type="CDD" id="cd14686">
    <property type="entry name" value="bZIP"/>
    <property type="match status" value="1"/>
</dbReference>
<feature type="compositionally biased region" description="Basic and acidic residues" evidence="1">
    <location>
        <begin position="19"/>
        <end position="28"/>
    </location>
</feature>
<dbReference type="PROSITE" id="PS00036">
    <property type="entry name" value="BZIP_BASIC"/>
    <property type="match status" value="1"/>
</dbReference>
<name>A0A8H7NVX7_9APHY</name>
<evidence type="ECO:0000313" key="4">
    <source>
        <dbReference type="Proteomes" id="UP000639403"/>
    </source>
</evidence>
<evidence type="ECO:0000313" key="3">
    <source>
        <dbReference type="EMBL" id="KAF9806051.1"/>
    </source>
</evidence>
<evidence type="ECO:0000259" key="2">
    <source>
        <dbReference type="PROSITE" id="PS00036"/>
    </source>
</evidence>
<dbReference type="EMBL" id="JADOXO010000348">
    <property type="protein sequence ID" value="KAF9806051.1"/>
    <property type="molecule type" value="Genomic_DNA"/>
</dbReference>
<dbReference type="AlphaFoldDB" id="A0A8H7NVX7"/>
<feature type="region of interest" description="Disordered" evidence="1">
    <location>
        <begin position="167"/>
        <end position="187"/>
    </location>
</feature>
<sequence length="249" mass="27131">MTPLTSPSHSPPDGHALLSHHDRPERSRNAKAQARHRAKRKAYIEQLESTVTKLQSVLALSPDQVAALPPPLIRIRELEEENDLLHRQLDDLRRQLDLRSARLRPDLARAPDDDRDARRRRMTDSAVYVVSAPACAPRMLTAHRAPAAVHGLPAAELARLARAHAAAAPHPAAGPPHAVPADAEPAAAAVPHLKTEQRRVVRRAVRARGVPAPRHALGLEHRVEPLILGECLLRPCQSCPAARAESPGS</sequence>
<proteinExistence type="predicted"/>
<feature type="domain" description="BZIP" evidence="2">
    <location>
        <begin position="26"/>
        <end position="39"/>
    </location>
</feature>
<protein>
    <recommendedName>
        <fullName evidence="2">BZIP domain-containing protein</fullName>
    </recommendedName>
</protein>
<dbReference type="GO" id="GO:0003700">
    <property type="term" value="F:DNA-binding transcription factor activity"/>
    <property type="evidence" value="ECO:0007669"/>
    <property type="project" value="InterPro"/>
</dbReference>
<reference evidence="3" key="1">
    <citation type="submission" date="2020-11" db="EMBL/GenBank/DDBJ databases">
        <authorList>
            <person name="Koelle M."/>
            <person name="Horta M.A.C."/>
            <person name="Nowrousian M."/>
            <person name="Ohm R.A."/>
            <person name="Benz P."/>
            <person name="Pilgard A."/>
        </authorList>
    </citation>
    <scope>NUCLEOTIDE SEQUENCE</scope>
    <source>
        <strain evidence="3">FPRL280</strain>
    </source>
</reference>
<gene>
    <name evidence="3" type="ORF">IEO21_08822</name>
</gene>
<accession>A0A8H7NVX7</accession>
<evidence type="ECO:0000256" key="1">
    <source>
        <dbReference type="SAM" id="MobiDB-lite"/>
    </source>
</evidence>
<reference evidence="3" key="2">
    <citation type="journal article" name="Front. Microbiol.">
        <title>Degradative Capacity of Two Strains of Rhodonia placenta: From Phenotype to Genotype.</title>
        <authorList>
            <person name="Kolle M."/>
            <person name="Horta M.A.C."/>
            <person name="Nowrousian M."/>
            <person name="Ohm R.A."/>
            <person name="Benz J.P."/>
            <person name="Pilgard A."/>
        </authorList>
    </citation>
    <scope>NUCLEOTIDE SEQUENCE</scope>
    <source>
        <strain evidence="3">FPRL280</strain>
    </source>
</reference>
<dbReference type="Proteomes" id="UP000639403">
    <property type="component" value="Unassembled WGS sequence"/>
</dbReference>
<comment type="caution">
    <text evidence="3">The sequence shown here is derived from an EMBL/GenBank/DDBJ whole genome shotgun (WGS) entry which is preliminary data.</text>
</comment>
<dbReference type="InterPro" id="IPR004827">
    <property type="entry name" value="bZIP"/>
</dbReference>